<sequence length="695" mass="77856">MASLPHIAPNSSTDRSKKAAAQARRHQIAVACEQCRRRKVKCNGTRPCTECGLRSVNCVYEAQAGETRTQAVKRKYEDLEQSHDALLELIDLAASRRDAPDILSRVKHGDDIHDILAQLKEGENLYEAHQGGRSRVRRMLLSCLIQSTASVQEIIEMAPFLAEERLRADLLETREWRSLTNRLVSARMLSHLMLSVNENGAHPSENGYLATQSNAPDQVDSRLDTPAFFVPALPWTRLTRDDNLISHLVSIFLTTNNTYGRYVEEDLFVASMQSGSSMTEYCSPFLVNAICAMACQNSEHPAAFVQPDEFISRGEHFHDEALRLWLLEEGRASLTNLQALIILSIESGFRGKDKMTITLLAVALQMSNDLPFPPAVEGKVAADRVRARSHVSWATHYFDVRAEWSGAPFLASRTMFRPNALMRERCVLTRLNSEVNHLLFARQESMSSRDFEKAASDLKSRLLGWYHMLPDDLTFRSDLPAPVYELHGTFLCAIILLCSHTETLLPSKKASETQDRASPTTRTASTTPEAAPAPESLLYALQAARMCQHYRKTYGFKITSPFVFQTAALVCLILLNRLDFSLTYSPALREGNPIPFYDARSAFEESYRCLLGIGTRVMIARGVARMVYQTVKMTGRVMPEAATKVREIVAEATWGASDVHRISSSYPNYSLPESVNPAAEATMEALLKQWEAMQV</sequence>
<organism evidence="5 6">
    <name type="scientific">Cryoendolithus antarcticus</name>
    <dbReference type="NCBI Taxonomy" id="1507870"/>
    <lineage>
        <taxon>Eukaryota</taxon>
        <taxon>Fungi</taxon>
        <taxon>Dikarya</taxon>
        <taxon>Ascomycota</taxon>
        <taxon>Pezizomycotina</taxon>
        <taxon>Dothideomycetes</taxon>
        <taxon>Dothideomycetidae</taxon>
        <taxon>Cladosporiales</taxon>
        <taxon>Cladosporiaceae</taxon>
        <taxon>Cryoendolithus</taxon>
    </lineage>
</organism>
<dbReference type="InterPro" id="IPR036864">
    <property type="entry name" value="Zn2-C6_fun-type_DNA-bd_sf"/>
</dbReference>
<dbReference type="GO" id="GO:0008270">
    <property type="term" value="F:zinc ion binding"/>
    <property type="evidence" value="ECO:0007669"/>
    <property type="project" value="InterPro"/>
</dbReference>
<dbReference type="OrthoDB" id="426882at2759"/>
<dbReference type="PROSITE" id="PS50048">
    <property type="entry name" value="ZN2_CY6_FUNGAL_2"/>
    <property type="match status" value="1"/>
</dbReference>
<comment type="caution">
    <text evidence="5">The sequence shown here is derived from an EMBL/GenBank/DDBJ whole genome shotgun (WGS) entry which is preliminary data.</text>
</comment>
<reference evidence="6" key="1">
    <citation type="submission" date="2017-03" db="EMBL/GenBank/DDBJ databases">
        <title>Genomes of endolithic fungi from Antarctica.</title>
        <authorList>
            <person name="Coleine C."/>
            <person name="Masonjones S."/>
            <person name="Stajich J.E."/>
        </authorList>
    </citation>
    <scope>NUCLEOTIDE SEQUENCE [LARGE SCALE GENOMIC DNA]</scope>
    <source>
        <strain evidence="6">CCFEE 5527</strain>
    </source>
</reference>
<dbReference type="EMBL" id="NAJO01000037">
    <property type="protein sequence ID" value="OQO00074.1"/>
    <property type="molecule type" value="Genomic_DNA"/>
</dbReference>
<evidence type="ECO:0000256" key="3">
    <source>
        <dbReference type="SAM" id="MobiDB-lite"/>
    </source>
</evidence>
<dbReference type="CDD" id="cd12148">
    <property type="entry name" value="fungal_TF_MHR"/>
    <property type="match status" value="1"/>
</dbReference>
<dbReference type="GO" id="GO:0003677">
    <property type="term" value="F:DNA binding"/>
    <property type="evidence" value="ECO:0007669"/>
    <property type="project" value="InterPro"/>
</dbReference>
<proteinExistence type="predicted"/>
<dbReference type="STRING" id="1507870.A0A1V8SLW5"/>
<dbReference type="GO" id="GO:0006351">
    <property type="term" value="P:DNA-templated transcription"/>
    <property type="evidence" value="ECO:0007669"/>
    <property type="project" value="InterPro"/>
</dbReference>
<keyword evidence="6" id="KW-1185">Reference proteome</keyword>
<keyword evidence="1" id="KW-0479">Metal-binding</keyword>
<keyword evidence="2" id="KW-0539">Nucleus</keyword>
<dbReference type="Pfam" id="PF04082">
    <property type="entry name" value="Fungal_trans"/>
    <property type="match status" value="1"/>
</dbReference>
<dbReference type="PROSITE" id="PS00463">
    <property type="entry name" value="ZN2_CY6_FUNGAL_1"/>
    <property type="match status" value="1"/>
</dbReference>
<dbReference type="InterPro" id="IPR001138">
    <property type="entry name" value="Zn2Cys6_DnaBD"/>
</dbReference>
<dbReference type="CDD" id="cd00067">
    <property type="entry name" value="GAL4"/>
    <property type="match status" value="1"/>
</dbReference>
<dbReference type="AlphaFoldDB" id="A0A1V8SLW5"/>
<feature type="domain" description="Zn(2)-C6 fungal-type" evidence="4">
    <location>
        <begin position="31"/>
        <end position="60"/>
    </location>
</feature>
<dbReference type="Pfam" id="PF00172">
    <property type="entry name" value="Zn_clus"/>
    <property type="match status" value="1"/>
</dbReference>
<dbReference type="PANTHER" id="PTHR47256">
    <property type="entry name" value="ZN(II)2CYS6 TRANSCRIPTION FACTOR (EUROFUNG)-RELATED"/>
    <property type="match status" value="1"/>
</dbReference>
<evidence type="ECO:0000313" key="5">
    <source>
        <dbReference type="EMBL" id="OQO00074.1"/>
    </source>
</evidence>
<accession>A0A1V8SLW5</accession>
<evidence type="ECO:0000256" key="1">
    <source>
        <dbReference type="ARBA" id="ARBA00022723"/>
    </source>
</evidence>
<dbReference type="InterPro" id="IPR007219">
    <property type="entry name" value="XnlR_reg_dom"/>
</dbReference>
<evidence type="ECO:0000259" key="4">
    <source>
        <dbReference type="PROSITE" id="PS50048"/>
    </source>
</evidence>
<name>A0A1V8SLW5_9PEZI</name>
<dbReference type="Proteomes" id="UP000192596">
    <property type="component" value="Unassembled WGS sequence"/>
</dbReference>
<dbReference type="PANTHER" id="PTHR47256:SF3">
    <property type="entry name" value="ZN(II)2CYS6 TRANSCRIPTION FACTOR (EUROFUNG)"/>
    <property type="match status" value="1"/>
</dbReference>
<dbReference type="SMART" id="SM00066">
    <property type="entry name" value="GAL4"/>
    <property type="match status" value="1"/>
</dbReference>
<feature type="compositionally biased region" description="Low complexity" evidence="3">
    <location>
        <begin position="516"/>
        <end position="531"/>
    </location>
</feature>
<dbReference type="InterPro" id="IPR053187">
    <property type="entry name" value="Notoamide_regulator"/>
</dbReference>
<dbReference type="InParanoid" id="A0A1V8SLW5"/>
<evidence type="ECO:0000256" key="2">
    <source>
        <dbReference type="ARBA" id="ARBA00023242"/>
    </source>
</evidence>
<feature type="region of interest" description="Disordered" evidence="3">
    <location>
        <begin position="508"/>
        <end position="531"/>
    </location>
</feature>
<dbReference type="Gene3D" id="4.10.240.10">
    <property type="entry name" value="Zn(2)-C6 fungal-type DNA-binding domain"/>
    <property type="match status" value="1"/>
</dbReference>
<feature type="region of interest" description="Disordered" evidence="3">
    <location>
        <begin position="1"/>
        <end position="20"/>
    </location>
</feature>
<dbReference type="GO" id="GO:0000981">
    <property type="term" value="F:DNA-binding transcription factor activity, RNA polymerase II-specific"/>
    <property type="evidence" value="ECO:0007669"/>
    <property type="project" value="InterPro"/>
</dbReference>
<protein>
    <recommendedName>
        <fullName evidence="4">Zn(2)-C6 fungal-type domain-containing protein</fullName>
    </recommendedName>
</protein>
<evidence type="ECO:0000313" key="6">
    <source>
        <dbReference type="Proteomes" id="UP000192596"/>
    </source>
</evidence>
<dbReference type="SUPFAM" id="SSF57701">
    <property type="entry name" value="Zn2/Cys6 DNA-binding domain"/>
    <property type="match status" value="1"/>
</dbReference>
<gene>
    <name evidence="5" type="ORF">B0A48_14277</name>
</gene>